<dbReference type="BioCyc" id="AURANTIMONAS:SI859A1_02883-MONOMER"/>
<gene>
    <name evidence="2" type="ORF">SI859A1_02883</name>
</gene>
<dbReference type="Pfam" id="PF06676">
    <property type="entry name" value="DUF1178"/>
    <property type="match status" value="1"/>
</dbReference>
<organism evidence="2 3">
    <name type="scientific">Aurantimonas manganoxydans (strain ATCC BAA-1229 / DSM 21871 / SI85-9A1)</name>
    <dbReference type="NCBI Taxonomy" id="287752"/>
    <lineage>
        <taxon>Bacteria</taxon>
        <taxon>Pseudomonadati</taxon>
        <taxon>Pseudomonadota</taxon>
        <taxon>Alphaproteobacteria</taxon>
        <taxon>Hyphomicrobiales</taxon>
        <taxon>Aurantimonadaceae</taxon>
        <taxon>Aurantimonas</taxon>
    </lineage>
</organism>
<proteinExistence type="predicted"/>
<accession>Q1YGE3</accession>
<protein>
    <submittedName>
        <fullName evidence="2">Uncharacterized protein</fullName>
    </submittedName>
</protein>
<feature type="compositionally biased region" description="Pro residues" evidence="1">
    <location>
        <begin position="149"/>
        <end position="158"/>
    </location>
</feature>
<dbReference type="AlphaFoldDB" id="Q1YGE3"/>
<name>Q1YGE3_AURMS</name>
<dbReference type="HOGENOM" id="CLU_112041_1_0_5"/>
<feature type="region of interest" description="Disordered" evidence="1">
    <location>
        <begin position="122"/>
        <end position="158"/>
    </location>
</feature>
<dbReference type="InterPro" id="IPR009562">
    <property type="entry name" value="DUF1178"/>
</dbReference>
<dbReference type="RefSeq" id="WP_009210702.1">
    <property type="nucleotide sequence ID" value="NZ_BBWP01000008.1"/>
</dbReference>
<evidence type="ECO:0000313" key="3">
    <source>
        <dbReference type="Proteomes" id="UP000000321"/>
    </source>
</evidence>
<dbReference type="PIRSF" id="PIRSF032131">
    <property type="entry name" value="UCP032131"/>
    <property type="match status" value="1"/>
</dbReference>
<reference evidence="2 3" key="1">
    <citation type="journal article" date="2008" name="Appl. Environ. Microbiol.">
        <title>Genomic insights into Mn(II) oxidation by the marine alphaproteobacterium Aurantimonas sp. strain SI85-9A1.</title>
        <authorList>
            <person name="Dick G.J."/>
            <person name="Podell S."/>
            <person name="Johnson H.A."/>
            <person name="Rivera-Espinoza Y."/>
            <person name="Bernier-Latmani R."/>
            <person name="McCarthy J.K."/>
            <person name="Torpey J.W."/>
            <person name="Clement B.G."/>
            <person name="Gaasterland T."/>
            <person name="Tebo B.M."/>
        </authorList>
    </citation>
    <scope>NUCLEOTIDE SEQUENCE [LARGE SCALE GENOMIC DNA]</scope>
    <source>
        <strain evidence="2 3">SI85-9A1</strain>
    </source>
</reference>
<sequence>MISFALRCQPASHAFDGWFRSGEDFERQAAGGLVSCPVCGSTDVSKALMKPAVAKSGRQGTVGDRAPAVAEGPAAPAEARYAGGDAAAVYAKLQAIARELRAKSDYVGPKFAEEARRIHYGESEKRQIYGEASPQEVKSLGEEGIAALPLPPLPEDKN</sequence>
<evidence type="ECO:0000313" key="2">
    <source>
        <dbReference type="EMBL" id="EAS49282.1"/>
    </source>
</evidence>
<dbReference type="EMBL" id="AAPJ01000005">
    <property type="protein sequence ID" value="EAS49282.1"/>
    <property type="molecule type" value="Genomic_DNA"/>
</dbReference>
<evidence type="ECO:0000256" key="1">
    <source>
        <dbReference type="SAM" id="MobiDB-lite"/>
    </source>
</evidence>
<dbReference type="Proteomes" id="UP000000321">
    <property type="component" value="Unassembled WGS sequence"/>
</dbReference>
<dbReference type="OrthoDB" id="9799894at2"/>
<comment type="caution">
    <text evidence="2">The sequence shown here is derived from an EMBL/GenBank/DDBJ whole genome shotgun (WGS) entry which is preliminary data.</text>
</comment>
<keyword evidence="3" id="KW-1185">Reference proteome</keyword>